<proteinExistence type="predicted"/>
<feature type="compositionally biased region" description="Pro residues" evidence="1">
    <location>
        <begin position="91"/>
        <end position="105"/>
    </location>
</feature>
<organism evidence="2 3">
    <name type="scientific">Streptomyces sannanensis</name>
    <dbReference type="NCBI Taxonomy" id="285536"/>
    <lineage>
        <taxon>Bacteria</taxon>
        <taxon>Bacillati</taxon>
        <taxon>Actinomycetota</taxon>
        <taxon>Actinomycetes</taxon>
        <taxon>Kitasatosporales</taxon>
        <taxon>Streptomycetaceae</taxon>
        <taxon>Streptomyces</taxon>
    </lineage>
</organism>
<name>A0ABP6SNQ8_9ACTN</name>
<keyword evidence="3" id="KW-1185">Reference proteome</keyword>
<sequence>MAVPGHQLGAALVTVTLDPPGAQALAVLLDRRSGVPHQAQHADDGWGEGPADTAAAELADALRAHGAGTYARVLTSGARNASGRWRRPARWHPPAPTSPPPTSPA</sequence>
<evidence type="ECO:0000313" key="3">
    <source>
        <dbReference type="Proteomes" id="UP001499990"/>
    </source>
</evidence>
<protein>
    <submittedName>
        <fullName evidence="2">Uncharacterized protein</fullName>
    </submittedName>
</protein>
<reference evidence="3" key="1">
    <citation type="journal article" date="2019" name="Int. J. Syst. Evol. Microbiol.">
        <title>The Global Catalogue of Microorganisms (GCM) 10K type strain sequencing project: providing services to taxonomists for standard genome sequencing and annotation.</title>
        <authorList>
            <consortium name="The Broad Institute Genomics Platform"/>
            <consortium name="The Broad Institute Genome Sequencing Center for Infectious Disease"/>
            <person name="Wu L."/>
            <person name="Ma J."/>
        </authorList>
    </citation>
    <scope>NUCLEOTIDE SEQUENCE [LARGE SCALE GENOMIC DNA]</scope>
    <source>
        <strain evidence="3">JCM 9651</strain>
    </source>
</reference>
<comment type="caution">
    <text evidence="2">The sequence shown here is derived from an EMBL/GenBank/DDBJ whole genome shotgun (WGS) entry which is preliminary data.</text>
</comment>
<accession>A0ABP6SNQ8</accession>
<evidence type="ECO:0000256" key="1">
    <source>
        <dbReference type="SAM" id="MobiDB-lite"/>
    </source>
</evidence>
<dbReference type="Proteomes" id="UP001499990">
    <property type="component" value="Unassembled WGS sequence"/>
</dbReference>
<dbReference type="RefSeq" id="WP_345045591.1">
    <property type="nucleotide sequence ID" value="NZ_BAAAYL010000003.1"/>
</dbReference>
<evidence type="ECO:0000313" key="2">
    <source>
        <dbReference type="EMBL" id="GAA3381084.1"/>
    </source>
</evidence>
<dbReference type="EMBL" id="BAAAYL010000003">
    <property type="protein sequence ID" value="GAA3381084.1"/>
    <property type="molecule type" value="Genomic_DNA"/>
</dbReference>
<feature type="region of interest" description="Disordered" evidence="1">
    <location>
        <begin position="76"/>
        <end position="105"/>
    </location>
</feature>
<gene>
    <name evidence="2" type="ORF">GCM10020367_70950</name>
</gene>